<sequence>MNYIGKKVEEFKVPAYKDGALTTVSSDDLKGKWSVLFFYPGDFTFVCPTELEELQGLYEEFKDIGTEIYGVSTDSEFVHKAWLDASEQMSKVEYPLLSDRSFTLCNQFGVLIEEEGQARRGTFVINPDLEIVLYEVSADGIGRNAKELLRKVKAAQYVAKYGDQVCPASWEPGDDTLTPGIDLVGKL</sequence>
<evidence type="ECO:0000313" key="1">
    <source>
        <dbReference type="EMBL" id="QQK07777.1"/>
    </source>
</evidence>
<evidence type="ECO:0000313" key="2">
    <source>
        <dbReference type="Proteomes" id="UP000595814"/>
    </source>
</evidence>
<organism evidence="1 2">
    <name type="scientific">Miniphocaeibacter halophilus</name>
    <dbReference type="NCBI Taxonomy" id="2931922"/>
    <lineage>
        <taxon>Bacteria</taxon>
        <taxon>Bacillati</taxon>
        <taxon>Bacillota</taxon>
        <taxon>Tissierellia</taxon>
        <taxon>Tissierellales</taxon>
        <taxon>Peptoniphilaceae</taxon>
        <taxon>Miniphocaeibacter</taxon>
    </lineage>
</organism>
<accession>A0AC61MQ64</accession>
<keyword evidence="2" id="KW-1185">Reference proteome</keyword>
<protein>
    <submittedName>
        <fullName evidence="1">Peroxiredoxin</fullName>
    </submittedName>
</protein>
<gene>
    <name evidence="1" type="primary">ahpC</name>
    <name evidence="1" type="ORF">JFY71_10910</name>
</gene>
<proteinExistence type="predicted"/>
<dbReference type="Proteomes" id="UP000595814">
    <property type="component" value="Chromosome"/>
</dbReference>
<reference evidence="1 2" key="1">
    <citation type="journal article" date="2022" name="Int. J. Syst. Evol. Microbiol.">
        <title>Miniphocaeibacter halophilus sp. nov., an ammonium-tolerant acetate-producing bacterium isolated from a biogas system.</title>
        <authorList>
            <person name="Schnurer A."/>
            <person name="Singh A."/>
            <person name="Bi S."/>
            <person name="Qiao W."/>
            <person name="Westerholm M."/>
        </authorList>
    </citation>
    <scope>NUCLEOTIDE SEQUENCE [LARGE SCALE GENOMIC DNA]</scope>
    <source>
        <strain evidence="1 2">AMB_01</strain>
    </source>
</reference>
<dbReference type="EMBL" id="CP066744">
    <property type="protein sequence ID" value="QQK07777.1"/>
    <property type="molecule type" value="Genomic_DNA"/>
</dbReference>
<name>A0AC61MQ64_9FIRM</name>